<organism evidence="3 4">
    <name type="scientific">Dothidotthia symphoricarpi CBS 119687</name>
    <dbReference type="NCBI Taxonomy" id="1392245"/>
    <lineage>
        <taxon>Eukaryota</taxon>
        <taxon>Fungi</taxon>
        <taxon>Dikarya</taxon>
        <taxon>Ascomycota</taxon>
        <taxon>Pezizomycotina</taxon>
        <taxon>Dothideomycetes</taxon>
        <taxon>Pleosporomycetidae</taxon>
        <taxon>Pleosporales</taxon>
        <taxon>Dothidotthiaceae</taxon>
        <taxon>Dothidotthia</taxon>
    </lineage>
</organism>
<sequence length="294" mass="32200">MKVKFNVGVPLTNVNMADQDRVLKYAGDVTLRLQTPTYLPRVPRELPHTTSMPVKPPTAAGVQHTTGSSPDASASNASETDVTRDPSIKSKNNLTAIFAHVFDLCWEQAWEYKSAIFTSLWRDPKTTIIITQGAVLGFFALPSLFSLIGFRFSIPSLITHAVFMGLTALVTYRLSIPRNTSPTSFMVPLDDVNQLHKDRVRVMVRVMNAELSKLLDVFSGQECRDMKMETARLMGLLGTTPVEASDLPVADRVRSVEGGGGFITTGSLAPAPFHPSEGRFKSVPFQPGAGGKWY</sequence>
<keyword evidence="2" id="KW-0472">Membrane</keyword>
<feature type="region of interest" description="Disordered" evidence="1">
    <location>
        <begin position="40"/>
        <end position="86"/>
    </location>
</feature>
<dbReference type="Proteomes" id="UP000799771">
    <property type="component" value="Unassembled WGS sequence"/>
</dbReference>
<accession>A0A6A5ZWN3</accession>
<dbReference type="GeneID" id="54407456"/>
<feature type="transmembrane region" description="Helical" evidence="2">
    <location>
        <begin position="154"/>
        <end position="172"/>
    </location>
</feature>
<reference evidence="3" key="1">
    <citation type="journal article" date="2020" name="Stud. Mycol.">
        <title>101 Dothideomycetes genomes: a test case for predicting lifestyles and emergence of pathogens.</title>
        <authorList>
            <person name="Haridas S."/>
            <person name="Albert R."/>
            <person name="Binder M."/>
            <person name="Bloem J."/>
            <person name="Labutti K."/>
            <person name="Salamov A."/>
            <person name="Andreopoulos B."/>
            <person name="Baker S."/>
            <person name="Barry K."/>
            <person name="Bills G."/>
            <person name="Bluhm B."/>
            <person name="Cannon C."/>
            <person name="Castanera R."/>
            <person name="Culley D."/>
            <person name="Daum C."/>
            <person name="Ezra D."/>
            <person name="Gonzalez J."/>
            <person name="Henrissat B."/>
            <person name="Kuo A."/>
            <person name="Liang C."/>
            <person name="Lipzen A."/>
            <person name="Lutzoni F."/>
            <person name="Magnuson J."/>
            <person name="Mondo S."/>
            <person name="Nolan M."/>
            <person name="Ohm R."/>
            <person name="Pangilinan J."/>
            <person name="Park H.-J."/>
            <person name="Ramirez L."/>
            <person name="Alfaro M."/>
            <person name="Sun H."/>
            <person name="Tritt A."/>
            <person name="Yoshinaga Y."/>
            <person name="Zwiers L.-H."/>
            <person name="Turgeon B."/>
            <person name="Goodwin S."/>
            <person name="Spatafora J."/>
            <person name="Crous P."/>
            <person name="Grigoriev I."/>
        </authorList>
    </citation>
    <scope>NUCLEOTIDE SEQUENCE</scope>
    <source>
        <strain evidence="3">CBS 119687</strain>
    </source>
</reference>
<evidence type="ECO:0000256" key="2">
    <source>
        <dbReference type="SAM" id="Phobius"/>
    </source>
</evidence>
<keyword evidence="2" id="KW-1133">Transmembrane helix</keyword>
<evidence type="ECO:0000313" key="3">
    <source>
        <dbReference type="EMBL" id="KAF2123706.1"/>
    </source>
</evidence>
<feature type="transmembrane region" description="Helical" evidence="2">
    <location>
        <begin position="128"/>
        <end position="148"/>
    </location>
</feature>
<gene>
    <name evidence="3" type="ORF">P153DRAFT_361831</name>
</gene>
<evidence type="ECO:0000256" key="1">
    <source>
        <dbReference type="SAM" id="MobiDB-lite"/>
    </source>
</evidence>
<dbReference type="EMBL" id="ML977523">
    <property type="protein sequence ID" value="KAF2123706.1"/>
    <property type="molecule type" value="Genomic_DNA"/>
</dbReference>
<feature type="compositionally biased region" description="Polar residues" evidence="1">
    <location>
        <begin position="63"/>
        <end position="80"/>
    </location>
</feature>
<evidence type="ECO:0000313" key="4">
    <source>
        <dbReference type="Proteomes" id="UP000799771"/>
    </source>
</evidence>
<dbReference type="RefSeq" id="XP_033518100.1">
    <property type="nucleotide sequence ID" value="XM_033667024.1"/>
</dbReference>
<name>A0A6A5ZWN3_9PLEO</name>
<keyword evidence="2" id="KW-0812">Transmembrane</keyword>
<keyword evidence="4" id="KW-1185">Reference proteome</keyword>
<protein>
    <submittedName>
        <fullName evidence="3">Uncharacterized protein</fullName>
    </submittedName>
</protein>
<dbReference type="AlphaFoldDB" id="A0A6A5ZWN3"/>
<proteinExistence type="predicted"/>